<dbReference type="Proteomes" id="UP000198781">
    <property type="component" value="Unassembled WGS sequence"/>
</dbReference>
<dbReference type="InterPro" id="IPR037523">
    <property type="entry name" value="VOC_core"/>
</dbReference>
<dbReference type="RefSeq" id="WP_175537769.1">
    <property type="nucleotide sequence ID" value="NZ_FMZC01000009.1"/>
</dbReference>
<sequence length="142" mass="14575">MASASAPSHASTPSAAPAAATSAITWFEIPCADLDRAQAFYEQVLGRPMHRQSFGGGEPLAVFAYDRPATGGCLIEGRQVAPDAGTRIYLDCTPGLDAAVSRIAAAGGRVIDACIELPNGIGFIANVCDTEGNTVGLHAMAR</sequence>
<keyword evidence="3" id="KW-1185">Reference proteome</keyword>
<evidence type="ECO:0000313" key="3">
    <source>
        <dbReference type="Proteomes" id="UP000198781"/>
    </source>
</evidence>
<dbReference type="Gene3D" id="3.10.180.10">
    <property type="entry name" value="2,3-Dihydroxybiphenyl 1,2-Dioxygenase, domain 1"/>
    <property type="match status" value="1"/>
</dbReference>
<proteinExistence type="predicted"/>
<dbReference type="InterPro" id="IPR053863">
    <property type="entry name" value="Glyoxy/Ble-like_N"/>
</dbReference>
<dbReference type="PANTHER" id="PTHR33993">
    <property type="entry name" value="GLYOXALASE-RELATED"/>
    <property type="match status" value="1"/>
</dbReference>
<organism evidence="2 3">
    <name type="scientific">Paracidovorax valerianellae</name>
    <dbReference type="NCBI Taxonomy" id="187868"/>
    <lineage>
        <taxon>Bacteria</taxon>
        <taxon>Pseudomonadati</taxon>
        <taxon>Pseudomonadota</taxon>
        <taxon>Betaproteobacteria</taxon>
        <taxon>Burkholderiales</taxon>
        <taxon>Comamonadaceae</taxon>
        <taxon>Paracidovorax</taxon>
    </lineage>
</organism>
<dbReference type="EMBL" id="FMZC01000009">
    <property type="protein sequence ID" value="SDD82466.1"/>
    <property type="molecule type" value="Genomic_DNA"/>
</dbReference>
<dbReference type="Pfam" id="PF22677">
    <property type="entry name" value="Ble-like_N"/>
    <property type="match status" value="1"/>
</dbReference>
<dbReference type="PROSITE" id="PS51819">
    <property type="entry name" value="VOC"/>
    <property type="match status" value="1"/>
</dbReference>
<protein>
    <recommendedName>
        <fullName evidence="1">VOC domain-containing protein</fullName>
    </recommendedName>
</protein>
<dbReference type="InterPro" id="IPR029068">
    <property type="entry name" value="Glyas_Bleomycin-R_OHBP_Dase"/>
</dbReference>
<reference evidence="2 3" key="1">
    <citation type="submission" date="2016-10" db="EMBL/GenBank/DDBJ databases">
        <authorList>
            <person name="de Groot N.N."/>
        </authorList>
    </citation>
    <scope>NUCLEOTIDE SEQUENCE [LARGE SCALE GENOMIC DNA]</scope>
    <source>
        <strain evidence="2 3">DSM 16619</strain>
    </source>
</reference>
<dbReference type="InterPro" id="IPR052164">
    <property type="entry name" value="Anthracycline_SecMetBiosynth"/>
</dbReference>
<dbReference type="PANTHER" id="PTHR33993:SF2">
    <property type="entry name" value="VOC DOMAIN-CONTAINING PROTEIN"/>
    <property type="match status" value="1"/>
</dbReference>
<dbReference type="STRING" id="187868.SAMN05192589_109135"/>
<evidence type="ECO:0000259" key="1">
    <source>
        <dbReference type="PROSITE" id="PS51819"/>
    </source>
</evidence>
<accession>A0A1G6XYK1</accession>
<dbReference type="AlphaFoldDB" id="A0A1G6XYK1"/>
<dbReference type="SUPFAM" id="SSF54593">
    <property type="entry name" value="Glyoxalase/Bleomycin resistance protein/Dihydroxybiphenyl dioxygenase"/>
    <property type="match status" value="1"/>
</dbReference>
<evidence type="ECO:0000313" key="2">
    <source>
        <dbReference type="EMBL" id="SDD82466.1"/>
    </source>
</evidence>
<name>A0A1G6XYK1_9BURK</name>
<feature type="domain" description="VOC" evidence="1">
    <location>
        <begin position="23"/>
        <end position="140"/>
    </location>
</feature>
<dbReference type="CDD" id="cd07247">
    <property type="entry name" value="SgaA_N_like"/>
    <property type="match status" value="1"/>
</dbReference>
<gene>
    <name evidence="2" type="ORF">SAMN05192589_109135</name>
</gene>